<dbReference type="Gene3D" id="3.20.20.450">
    <property type="entry name" value="EAL domain"/>
    <property type="match status" value="1"/>
</dbReference>
<dbReference type="InterPro" id="IPR000160">
    <property type="entry name" value="GGDEF_dom"/>
</dbReference>
<dbReference type="PANTHER" id="PTHR44757:SF2">
    <property type="entry name" value="BIOFILM ARCHITECTURE MAINTENANCE PROTEIN MBAA"/>
    <property type="match status" value="1"/>
</dbReference>
<dbReference type="PANTHER" id="PTHR44757">
    <property type="entry name" value="DIGUANYLATE CYCLASE DGCP"/>
    <property type="match status" value="1"/>
</dbReference>
<feature type="domain" description="GGDEF" evidence="3">
    <location>
        <begin position="1"/>
        <end position="130"/>
    </location>
</feature>
<dbReference type="NCBIfam" id="TIGR00254">
    <property type="entry name" value="GGDEF"/>
    <property type="match status" value="1"/>
</dbReference>
<organism evidence="4 5">
    <name type="scientific">Angustibacter aerolatus</name>
    <dbReference type="NCBI Taxonomy" id="1162965"/>
    <lineage>
        <taxon>Bacteria</taxon>
        <taxon>Bacillati</taxon>
        <taxon>Actinomycetota</taxon>
        <taxon>Actinomycetes</taxon>
        <taxon>Kineosporiales</taxon>
        <taxon>Kineosporiaceae</taxon>
    </lineage>
</organism>
<dbReference type="SMART" id="SM00267">
    <property type="entry name" value="GGDEF"/>
    <property type="match status" value="1"/>
</dbReference>
<dbReference type="InterPro" id="IPR029787">
    <property type="entry name" value="Nucleotide_cyclase"/>
</dbReference>
<dbReference type="InterPro" id="IPR001633">
    <property type="entry name" value="EAL_dom"/>
</dbReference>
<dbReference type="PROSITE" id="PS50887">
    <property type="entry name" value="GGDEF"/>
    <property type="match status" value="1"/>
</dbReference>
<accession>A0ABQ6JH33</accession>
<comment type="caution">
    <text evidence="4">The sequence shown here is derived from an EMBL/GenBank/DDBJ whole genome shotgun (WGS) entry which is preliminary data.</text>
</comment>
<dbReference type="EMBL" id="BSUZ01000001">
    <property type="protein sequence ID" value="GMA86679.1"/>
    <property type="molecule type" value="Genomic_DNA"/>
</dbReference>
<feature type="compositionally biased region" description="Low complexity" evidence="1">
    <location>
        <begin position="248"/>
        <end position="294"/>
    </location>
</feature>
<dbReference type="PROSITE" id="PS50883">
    <property type="entry name" value="EAL"/>
    <property type="match status" value="1"/>
</dbReference>
<dbReference type="SUPFAM" id="SSF55073">
    <property type="entry name" value="Nucleotide cyclase"/>
    <property type="match status" value="1"/>
</dbReference>
<evidence type="ECO:0000313" key="4">
    <source>
        <dbReference type="EMBL" id="GMA86679.1"/>
    </source>
</evidence>
<dbReference type="Gene3D" id="3.30.70.270">
    <property type="match status" value="1"/>
</dbReference>
<evidence type="ECO:0000259" key="2">
    <source>
        <dbReference type="PROSITE" id="PS50883"/>
    </source>
</evidence>
<proteinExistence type="predicted"/>
<dbReference type="InterPro" id="IPR043128">
    <property type="entry name" value="Rev_trsase/Diguanyl_cyclase"/>
</dbReference>
<name>A0ABQ6JH33_9ACTN</name>
<evidence type="ECO:0000256" key="1">
    <source>
        <dbReference type="SAM" id="MobiDB-lite"/>
    </source>
</evidence>
<feature type="compositionally biased region" description="Polar residues" evidence="1">
    <location>
        <begin position="295"/>
        <end position="305"/>
    </location>
</feature>
<protein>
    <recommendedName>
        <fullName evidence="6">GGDEF domain-containing protein</fullName>
    </recommendedName>
</protein>
<sequence>MLFCDLDGLKYVNDTYGHLAGDRLIRTAVDRVRAALRPADVLARIGGDEFVVLLEDLATADAAAVVAQRVLQEVAAPWQLDGHDQRLSMSIGVAVTDDPAAAGDALISHADAAMYRAKRAGPGRAEVFDSKVYAADRAASEARERFADDLRDALDAGRLEVHYQPVVHLTEHDPGGPAWGDPGLPHGGHPVHAVEALLRWRHPTRGLLVADDFIATAARSGLLPQPGAVGAAQRAGPACATGSGPGRPGARPRAGQRLCRRACSPPASSPRCRTRSPPAAPAPGGSPSRSPRATCSPTSTLRCRR</sequence>
<evidence type="ECO:0000259" key="3">
    <source>
        <dbReference type="PROSITE" id="PS50887"/>
    </source>
</evidence>
<evidence type="ECO:0008006" key="6">
    <source>
        <dbReference type="Google" id="ProtNLM"/>
    </source>
</evidence>
<dbReference type="CDD" id="cd01949">
    <property type="entry name" value="GGDEF"/>
    <property type="match status" value="1"/>
</dbReference>
<dbReference type="Pfam" id="PF00990">
    <property type="entry name" value="GGDEF"/>
    <property type="match status" value="1"/>
</dbReference>
<evidence type="ECO:0000313" key="5">
    <source>
        <dbReference type="Proteomes" id="UP001157017"/>
    </source>
</evidence>
<reference evidence="5" key="1">
    <citation type="journal article" date="2019" name="Int. J. Syst. Evol. Microbiol.">
        <title>The Global Catalogue of Microorganisms (GCM) 10K type strain sequencing project: providing services to taxonomists for standard genome sequencing and annotation.</title>
        <authorList>
            <consortium name="The Broad Institute Genomics Platform"/>
            <consortium name="The Broad Institute Genome Sequencing Center for Infectious Disease"/>
            <person name="Wu L."/>
            <person name="Ma J."/>
        </authorList>
    </citation>
    <scope>NUCLEOTIDE SEQUENCE [LARGE SCALE GENOMIC DNA]</scope>
    <source>
        <strain evidence="5">NBRC 108730</strain>
    </source>
</reference>
<dbReference type="InterPro" id="IPR035919">
    <property type="entry name" value="EAL_sf"/>
</dbReference>
<feature type="region of interest" description="Disordered" evidence="1">
    <location>
        <begin position="226"/>
        <end position="305"/>
    </location>
</feature>
<dbReference type="SUPFAM" id="SSF141868">
    <property type="entry name" value="EAL domain-like"/>
    <property type="match status" value="1"/>
</dbReference>
<dbReference type="InterPro" id="IPR052155">
    <property type="entry name" value="Biofilm_reg_signaling"/>
</dbReference>
<gene>
    <name evidence="4" type="ORF">GCM10025868_19290</name>
</gene>
<dbReference type="Proteomes" id="UP001157017">
    <property type="component" value="Unassembled WGS sequence"/>
</dbReference>
<feature type="domain" description="EAL" evidence="2">
    <location>
        <begin position="143"/>
        <end position="305"/>
    </location>
</feature>
<keyword evidence="5" id="KW-1185">Reference proteome</keyword>